<gene>
    <name evidence="6" type="ORF">IL45_00930</name>
    <name evidence="7" type="ORF">LY02_01730</name>
</gene>
<keyword evidence="4 5" id="KW-0472">Membrane</keyword>
<feature type="transmembrane region" description="Helical" evidence="5">
    <location>
        <begin position="91"/>
        <end position="109"/>
    </location>
</feature>
<dbReference type="Proteomes" id="UP000239997">
    <property type="component" value="Unassembled WGS sequence"/>
</dbReference>
<feature type="transmembrane region" description="Helical" evidence="5">
    <location>
        <begin position="46"/>
        <end position="79"/>
    </location>
</feature>
<evidence type="ECO:0000256" key="5">
    <source>
        <dbReference type="SAM" id="Phobius"/>
    </source>
</evidence>
<comment type="subcellular location">
    <subcellularLocation>
        <location evidence="1">Membrane</location>
        <topology evidence="1">Multi-pass membrane protein</topology>
    </subcellularLocation>
</comment>
<evidence type="ECO:0000313" key="7">
    <source>
        <dbReference type="EMBL" id="PRX13488.1"/>
    </source>
</evidence>
<reference evidence="6 8" key="1">
    <citation type="submission" date="2014-07" db="EMBL/GenBank/DDBJ databases">
        <title>Draft genome sequence of Nonlabens ulvanivorans, an ulvan degrading bacterium.</title>
        <authorList>
            <person name="Kopel M."/>
            <person name="Helbert W."/>
            <person name="Henrissat B."/>
            <person name="Doniger T."/>
            <person name="Banin E."/>
        </authorList>
    </citation>
    <scope>NUCLEOTIDE SEQUENCE [LARGE SCALE GENOMIC DNA]</scope>
    <source>
        <strain evidence="6 8">PLR</strain>
    </source>
</reference>
<keyword evidence="3 5" id="KW-1133">Transmembrane helix</keyword>
<feature type="transmembrane region" description="Helical" evidence="5">
    <location>
        <begin position="6"/>
        <end position="25"/>
    </location>
</feature>
<reference evidence="7 9" key="2">
    <citation type="submission" date="2018-03" db="EMBL/GenBank/DDBJ databases">
        <title>Genomic Encyclopedia of Archaeal and Bacterial Type Strains, Phase II (KMG-II): from individual species to whole genera.</title>
        <authorList>
            <person name="Goeker M."/>
        </authorList>
    </citation>
    <scope>NUCLEOTIDE SEQUENCE [LARGE SCALE GENOMIC DNA]</scope>
    <source>
        <strain evidence="7 9">DSM 22727</strain>
    </source>
</reference>
<evidence type="ECO:0000313" key="9">
    <source>
        <dbReference type="Proteomes" id="UP000239997"/>
    </source>
</evidence>
<sequence>MTSFTVIALFSGACFLFYGFSCLLSNRMALEFERFGIPQYRNLTGILQILGGLSIILGLYTISILGFMGALGLSLLMFLGFGVRLKIKDSFVLSAPAFLFGLLNAYLAYRFFLML</sequence>
<evidence type="ECO:0000256" key="2">
    <source>
        <dbReference type="ARBA" id="ARBA00022692"/>
    </source>
</evidence>
<dbReference type="Proteomes" id="UP000028531">
    <property type="component" value="Unassembled WGS sequence"/>
</dbReference>
<accession>A0A084JZU3</accession>
<dbReference type="RefSeq" id="WP_036579153.1">
    <property type="nucleotide sequence ID" value="NZ_JPJI01000005.1"/>
</dbReference>
<proteinExistence type="predicted"/>
<evidence type="ECO:0000256" key="3">
    <source>
        <dbReference type="ARBA" id="ARBA00022989"/>
    </source>
</evidence>
<dbReference type="EMBL" id="JPJI01000005">
    <property type="protein sequence ID" value="KEZ94477.1"/>
    <property type="molecule type" value="Genomic_DNA"/>
</dbReference>
<evidence type="ECO:0000256" key="4">
    <source>
        <dbReference type="ARBA" id="ARBA00023136"/>
    </source>
</evidence>
<protein>
    <submittedName>
        <fullName evidence="7">DoxX-like protein</fullName>
    </submittedName>
    <submittedName>
        <fullName evidence="6">Membrane protein</fullName>
    </submittedName>
</protein>
<dbReference type="AlphaFoldDB" id="A0A084JZU3"/>
<comment type="caution">
    <text evidence="6">The sequence shown here is derived from an EMBL/GenBank/DDBJ whole genome shotgun (WGS) entry which is preliminary data.</text>
</comment>
<dbReference type="Pfam" id="PF13564">
    <property type="entry name" value="DoxX_2"/>
    <property type="match status" value="1"/>
</dbReference>
<evidence type="ECO:0000256" key="1">
    <source>
        <dbReference type="ARBA" id="ARBA00004141"/>
    </source>
</evidence>
<dbReference type="InterPro" id="IPR032808">
    <property type="entry name" value="DoxX"/>
</dbReference>
<keyword evidence="2 5" id="KW-0812">Transmembrane</keyword>
<keyword evidence="9" id="KW-1185">Reference proteome</keyword>
<dbReference type="OrthoDB" id="799482at2"/>
<evidence type="ECO:0000313" key="8">
    <source>
        <dbReference type="Proteomes" id="UP000028531"/>
    </source>
</evidence>
<evidence type="ECO:0000313" key="6">
    <source>
        <dbReference type="EMBL" id="KEZ94477.1"/>
    </source>
</evidence>
<dbReference type="GO" id="GO:0016020">
    <property type="term" value="C:membrane"/>
    <property type="evidence" value="ECO:0007669"/>
    <property type="project" value="UniProtKB-SubCell"/>
</dbReference>
<name>A0A084JZU3_NONUL</name>
<organism evidence="6 8">
    <name type="scientific">Nonlabens ulvanivorans</name>
    <name type="common">Persicivirga ulvanivorans</name>
    <dbReference type="NCBI Taxonomy" id="906888"/>
    <lineage>
        <taxon>Bacteria</taxon>
        <taxon>Pseudomonadati</taxon>
        <taxon>Bacteroidota</taxon>
        <taxon>Flavobacteriia</taxon>
        <taxon>Flavobacteriales</taxon>
        <taxon>Flavobacteriaceae</taxon>
        <taxon>Nonlabens</taxon>
    </lineage>
</organism>
<dbReference type="EMBL" id="PVNA01000003">
    <property type="protein sequence ID" value="PRX13488.1"/>
    <property type="molecule type" value="Genomic_DNA"/>
</dbReference>